<name>A0A6A6XV79_9PLEO</name>
<feature type="non-terminal residue" evidence="2">
    <location>
        <position position="1"/>
    </location>
</feature>
<dbReference type="Proteomes" id="UP000799757">
    <property type="component" value="Unassembled WGS sequence"/>
</dbReference>
<evidence type="ECO:0000313" key="3">
    <source>
        <dbReference type="Proteomes" id="UP000799757"/>
    </source>
</evidence>
<dbReference type="PANTHER" id="PTHR47843">
    <property type="entry name" value="BTB DOMAIN-CONTAINING PROTEIN-RELATED"/>
    <property type="match status" value="1"/>
</dbReference>
<evidence type="ECO:0000259" key="1">
    <source>
        <dbReference type="PROSITE" id="PS50097"/>
    </source>
</evidence>
<dbReference type="InterPro" id="IPR011333">
    <property type="entry name" value="SKP1/BTB/POZ_sf"/>
</dbReference>
<dbReference type="SMART" id="SM00225">
    <property type="entry name" value="BTB"/>
    <property type="match status" value="1"/>
</dbReference>
<dbReference type="PROSITE" id="PS50097">
    <property type="entry name" value="BTB"/>
    <property type="match status" value="1"/>
</dbReference>
<dbReference type="Pfam" id="PF00651">
    <property type="entry name" value="BTB"/>
    <property type="match status" value="1"/>
</dbReference>
<evidence type="ECO:0000313" key="2">
    <source>
        <dbReference type="EMBL" id="KAF2799664.1"/>
    </source>
</evidence>
<dbReference type="PANTHER" id="PTHR47843:SF2">
    <property type="entry name" value="BTB DOMAIN-CONTAINING PROTEIN"/>
    <property type="match status" value="1"/>
</dbReference>
<dbReference type="Gene3D" id="3.30.710.10">
    <property type="entry name" value="Potassium Channel Kv1.1, Chain A"/>
    <property type="match status" value="1"/>
</dbReference>
<gene>
    <name evidence="2" type="ORF">K505DRAFT_230491</name>
</gene>
<dbReference type="SUPFAM" id="SSF54695">
    <property type="entry name" value="POZ domain"/>
    <property type="match status" value="1"/>
</dbReference>
<accession>A0A6A6XV79</accession>
<dbReference type="OrthoDB" id="1022638at2759"/>
<sequence>LCSEPITTVVGNPGKKFFVHETLLRTNSAFFEKALGSNWKESNEKDVKLPEVDPEDFNAYLRWLYTGRLYLIKHDDDDDDHDDDGDDTIGEEFKLRGEWGRWAEYYKLGDFVQDSGFQDALVDALIERVLEKYHYPIFLPPIVYKHSTSGSIHRKLLVDLVVCVWDHEHFSMLSEPAYGNPVEYLGDILRDLGPKLKEGLEYQTLEEFLDGKSSCHYHEHRRLGKPCYKAKPGPRF</sequence>
<dbReference type="InterPro" id="IPR000210">
    <property type="entry name" value="BTB/POZ_dom"/>
</dbReference>
<protein>
    <recommendedName>
        <fullName evidence="1">BTB domain-containing protein</fullName>
    </recommendedName>
</protein>
<proteinExistence type="predicted"/>
<dbReference type="AlphaFoldDB" id="A0A6A6XV79"/>
<organism evidence="2 3">
    <name type="scientific">Melanomma pulvis-pyrius CBS 109.77</name>
    <dbReference type="NCBI Taxonomy" id="1314802"/>
    <lineage>
        <taxon>Eukaryota</taxon>
        <taxon>Fungi</taxon>
        <taxon>Dikarya</taxon>
        <taxon>Ascomycota</taxon>
        <taxon>Pezizomycotina</taxon>
        <taxon>Dothideomycetes</taxon>
        <taxon>Pleosporomycetidae</taxon>
        <taxon>Pleosporales</taxon>
        <taxon>Melanommataceae</taxon>
        <taxon>Melanomma</taxon>
    </lineage>
</organism>
<dbReference type="EMBL" id="MU001760">
    <property type="protein sequence ID" value="KAF2799664.1"/>
    <property type="molecule type" value="Genomic_DNA"/>
</dbReference>
<keyword evidence="3" id="KW-1185">Reference proteome</keyword>
<dbReference type="CDD" id="cd18186">
    <property type="entry name" value="BTB_POZ_ZBTB_KLHL-like"/>
    <property type="match status" value="1"/>
</dbReference>
<feature type="domain" description="BTB" evidence="1">
    <location>
        <begin position="4"/>
        <end position="73"/>
    </location>
</feature>
<reference evidence="2" key="1">
    <citation type="journal article" date="2020" name="Stud. Mycol.">
        <title>101 Dothideomycetes genomes: a test case for predicting lifestyles and emergence of pathogens.</title>
        <authorList>
            <person name="Haridas S."/>
            <person name="Albert R."/>
            <person name="Binder M."/>
            <person name="Bloem J."/>
            <person name="Labutti K."/>
            <person name="Salamov A."/>
            <person name="Andreopoulos B."/>
            <person name="Baker S."/>
            <person name="Barry K."/>
            <person name="Bills G."/>
            <person name="Bluhm B."/>
            <person name="Cannon C."/>
            <person name="Castanera R."/>
            <person name="Culley D."/>
            <person name="Daum C."/>
            <person name="Ezra D."/>
            <person name="Gonzalez J."/>
            <person name="Henrissat B."/>
            <person name="Kuo A."/>
            <person name="Liang C."/>
            <person name="Lipzen A."/>
            <person name="Lutzoni F."/>
            <person name="Magnuson J."/>
            <person name="Mondo S."/>
            <person name="Nolan M."/>
            <person name="Ohm R."/>
            <person name="Pangilinan J."/>
            <person name="Park H.-J."/>
            <person name="Ramirez L."/>
            <person name="Alfaro M."/>
            <person name="Sun H."/>
            <person name="Tritt A."/>
            <person name="Yoshinaga Y."/>
            <person name="Zwiers L.-H."/>
            <person name="Turgeon B."/>
            <person name="Goodwin S."/>
            <person name="Spatafora J."/>
            <person name="Crous P."/>
            <person name="Grigoriev I."/>
        </authorList>
    </citation>
    <scope>NUCLEOTIDE SEQUENCE</scope>
    <source>
        <strain evidence="2">CBS 109.77</strain>
    </source>
</reference>